<dbReference type="EMBL" id="MU275862">
    <property type="protein sequence ID" value="KAI0050434.1"/>
    <property type="molecule type" value="Genomic_DNA"/>
</dbReference>
<gene>
    <name evidence="1" type="ORF">FA95DRAFT_1603620</name>
</gene>
<name>A0ACB8S1S2_9AGAM</name>
<dbReference type="Proteomes" id="UP000814033">
    <property type="component" value="Unassembled WGS sequence"/>
</dbReference>
<accession>A0ACB8S1S2</accession>
<evidence type="ECO:0000313" key="2">
    <source>
        <dbReference type="Proteomes" id="UP000814033"/>
    </source>
</evidence>
<sequence>MSFALGASPCITCASRIVFHATRPLHTLARTRPCLHYCTFPAPSISLPHWLFADFELNDDVLVQHEPQRLRSPECFWQHSTPTDSHSASIGLGFILGSLGKAGTGNGNILSMGQFSTYVSTLSSEERFMMSSAGSRRRFRPLGIIRVDPARARRGIGRGATVARSGQSAQYPSQQQHNNSSIGPSLDPAAPLEASANRWVAGSTRRAPQVDLDSPEMKAKRRGLGLIRFIGELFKLQMLTERIMHECIKKLLGNVENPEEEEIESLCKLLITVGFLLDNGKGTCPQRQLAHMLQDVIELRSRKWIPREAVAAPSIIAQIHERAAKEAANKEKATQEKGAYDRQMSMSRGGSRRGGERGDTHQPDGWSVAGSGPPRPPTKAGDLSNFGKISKPPAAMTFGPTSVFAAGKKETKGRENSISRTASSSNMFSMLSQNPEAVAEATSTKPSRPPSRKPSVDLGQSGVPEAPLQRRKLQLLPRSRPVEESKADETPVGSEAGSEAGDDDAAPDAPTMSADEANNKIAEDIKEFFGIRSLDEGESYFSSLPAEHRHRLLVADLFAAARGKDLVSGDELEEGFNGLAEIIDDVAVDVPKAWTFFVTLLKGAGLDADDARRGRIAEKTMNADKLLGLLT</sequence>
<evidence type="ECO:0000313" key="1">
    <source>
        <dbReference type="EMBL" id="KAI0050434.1"/>
    </source>
</evidence>
<reference evidence="1" key="2">
    <citation type="journal article" date="2022" name="New Phytol.">
        <title>Evolutionary transition to the ectomycorrhizal habit in the genomes of a hyperdiverse lineage of mushroom-forming fungi.</title>
        <authorList>
            <person name="Looney B."/>
            <person name="Miyauchi S."/>
            <person name="Morin E."/>
            <person name="Drula E."/>
            <person name="Courty P.E."/>
            <person name="Kohler A."/>
            <person name="Kuo A."/>
            <person name="LaButti K."/>
            <person name="Pangilinan J."/>
            <person name="Lipzen A."/>
            <person name="Riley R."/>
            <person name="Andreopoulos W."/>
            <person name="He G."/>
            <person name="Johnson J."/>
            <person name="Nolan M."/>
            <person name="Tritt A."/>
            <person name="Barry K.W."/>
            <person name="Grigoriev I.V."/>
            <person name="Nagy L.G."/>
            <person name="Hibbett D."/>
            <person name="Henrissat B."/>
            <person name="Matheny P.B."/>
            <person name="Labbe J."/>
            <person name="Martin F.M."/>
        </authorList>
    </citation>
    <scope>NUCLEOTIDE SEQUENCE</scope>
    <source>
        <strain evidence="1">FP105234-sp</strain>
    </source>
</reference>
<organism evidence="1 2">
    <name type="scientific">Auriscalpium vulgare</name>
    <dbReference type="NCBI Taxonomy" id="40419"/>
    <lineage>
        <taxon>Eukaryota</taxon>
        <taxon>Fungi</taxon>
        <taxon>Dikarya</taxon>
        <taxon>Basidiomycota</taxon>
        <taxon>Agaricomycotina</taxon>
        <taxon>Agaricomycetes</taxon>
        <taxon>Russulales</taxon>
        <taxon>Auriscalpiaceae</taxon>
        <taxon>Auriscalpium</taxon>
    </lineage>
</organism>
<comment type="caution">
    <text evidence="1">The sequence shown here is derived from an EMBL/GenBank/DDBJ whole genome shotgun (WGS) entry which is preliminary data.</text>
</comment>
<keyword evidence="2" id="KW-1185">Reference proteome</keyword>
<reference evidence="1" key="1">
    <citation type="submission" date="2021-02" db="EMBL/GenBank/DDBJ databases">
        <authorList>
            <consortium name="DOE Joint Genome Institute"/>
            <person name="Ahrendt S."/>
            <person name="Looney B.P."/>
            <person name="Miyauchi S."/>
            <person name="Morin E."/>
            <person name="Drula E."/>
            <person name="Courty P.E."/>
            <person name="Chicoki N."/>
            <person name="Fauchery L."/>
            <person name="Kohler A."/>
            <person name="Kuo A."/>
            <person name="Labutti K."/>
            <person name="Pangilinan J."/>
            <person name="Lipzen A."/>
            <person name="Riley R."/>
            <person name="Andreopoulos W."/>
            <person name="He G."/>
            <person name="Johnson J."/>
            <person name="Barry K.W."/>
            <person name="Grigoriev I.V."/>
            <person name="Nagy L."/>
            <person name="Hibbett D."/>
            <person name="Henrissat B."/>
            <person name="Matheny P.B."/>
            <person name="Labbe J."/>
            <person name="Martin F."/>
        </authorList>
    </citation>
    <scope>NUCLEOTIDE SEQUENCE</scope>
    <source>
        <strain evidence="1">FP105234-sp</strain>
    </source>
</reference>
<proteinExistence type="predicted"/>
<protein>
    <submittedName>
        <fullName evidence="1">Uncharacterized protein</fullName>
    </submittedName>
</protein>